<dbReference type="PANTHER" id="PTHR28055">
    <property type="entry name" value="ALTERED INHERITANCE OF MITOCHONDRIA PROTEIN 41, MITOCHONDRIAL"/>
    <property type="match status" value="1"/>
</dbReference>
<dbReference type="SUPFAM" id="SSF89095">
    <property type="entry name" value="GatB/YqeY motif"/>
    <property type="match status" value="1"/>
</dbReference>
<organism evidence="1 2">
    <name type="scientific">candidate division WWE3 bacterium GW2011_GWC1_41_7</name>
    <dbReference type="NCBI Taxonomy" id="1619119"/>
    <lineage>
        <taxon>Bacteria</taxon>
        <taxon>Katanobacteria</taxon>
    </lineage>
</organism>
<dbReference type="Gene3D" id="1.10.1510.10">
    <property type="entry name" value="Uncharacterised protein YqeY/AIM41 PF09424, N-terminal domain"/>
    <property type="match status" value="1"/>
</dbReference>
<dbReference type="InterPro" id="IPR042184">
    <property type="entry name" value="YqeY/Aim41_N"/>
</dbReference>
<comment type="caution">
    <text evidence="1">The sequence shown here is derived from an EMBL/GenBank/DDBJ whole genome shotgun (WGS) entry which is preliminary data.</text>
</comment>
<evidence type="ECO:0000313" key="2">
    <source>
        <dbReference type="Proteomes" id="UP000034507"/>
    </source>
</evidence>
<dbReference type="InterPro" id="IPR019004">
    <property type="entry name" value="YqeY/Aim41"/>
</dbReference>
<dbReference type="GO" id="GO:0016884">
    <property type="term" value="F:carbon-nitrogen ligase activity, with glutamine as amido-N-donor"/>
    <property type="evidence" value="ECO:0007669"/>
    <property type="project" value="InterPro"/>
</dbReference>
<dbReference type="Pfam" id="PF09424">
    <property type="entry name" value="YqeY"/>
    <property type="match status" value="1"/>
</dbReference>
<reference evidence="1 2" key="1">
    <citation type="journal article" date="2015" name="Nature">
        <title>rRNA introns, odd ribosomes, and small enigmatic genomes across a large radiation of phyla.</title>
        <authorList>
            <person name="Brown C.T."/>
            <person name="Hug L.A."/>
            <person name="Thomas B.C."/>
            <person name="Sharon I."/>
            <person name="Castelle C.J."/>
            <person name="Singh A."/>
            <person name="Wilkins M.J."/>
            <person name="Williams K.H."/>
            <person name="Banfield J.F."/>
        </authorList>
    </citation>
    <scope>NUCLEOTIDE SEQUENCE [LARGE SCALE GENOMIC DNA]</scope>
</reference>
<dbReference type="PANTHER" id="PTHR28055:SF1">
    <property type="entry name" value="ALTERED INHERITANCE OF MITOCHONDRIA PROTEIN 41, MITOCHONDRIAL"/>
    <property type="match status" value="1"/>
</dbReference>
<evidence type="ECO:0008006" key="3">
    <source>
        <dbReference type="Google" id="ProtNLM"/>
    </source>
</evidence>
<name>A0A0G0X3H4_UNCKA</name>
<proteinExistence type="predicted"/>
<dbReference type="Proteomes" id="UP000034507">
    <property type="component" value="Unassembled WGS sequence"/>
</dbReference>
<dbReference type="EMBL" id="LCBX01000062">
    <property type="protein sequence ID" value="KKS18957.1"/>
    <property type="molecule type" value="Genomic_DNA"/>
</dbReference>
<gene>
    <name evidence="1" type="ORF">UU77_C0062G0011</name>
</gene>
<accession>A0A0G0X3H4</accession>
<evidence type="ECO:0000313" key="1">
    <source>
        <dbReference type="EMBL" id="KKS18957.1"/>
    </source>
</evidence>
<protein>
    <recommendedName>
        <fullName evidence="3">GatB/YqeY domain-containing protein</fullName>
    </recommendedName>
</protein>
<dbReference type="InterPro" id="IPR003789">
    <property type="entry name" value="Asn/Gln_tRNA_amidoTrase-B-like"/>
</dbReference>
<dbReference type="AlphaFoldDB" id="A0A0G0X3H4"/>
<sequence length="99" mass="11615">MILDTLKTDLIEAMKAKEALKLGVIRYLLSEIKNKEIELRPQNQELNDGHIVKLLRKQVKKRIEIIEEYSKAARQDLVDKETAELEIVKDYLSKLDHEE</sequence>